<sequence>MTPGPVEERTQVVVVGAGPAGLLLTHLLHREGIATILVEARDREYVQARVRAGVIEHGAADILRRAGVGERMDREGLVHEGIELRFDGVGHRIPMTELTGRHITVYGQQEVVHDLAERRLADGGDVRFACGPAAIHDIDSAEPSVTYTVDGVEHRIVADFVVACDGAHGAGRPAMGEAVTPYEKVYPFGWLGILAHAAPRIHELIYANHPRGFALYSMRSPSVTRLYLQVPSTDRLEDWPDERIWEELALRFSLDGEPWEPTQGEIFERSIAPLRSYVGEPMQRGRLFLAGDAAHTVPPTGAKGMNLAIRDVDLLARALTVQFRTGNEEALRRYTEEALRSVWRAEYFSWWMTTMLHRFDGDTPFDRRVQTAQLRSVASSRAHATALAENYVG</sequence>
<name>A0A7J9UVR9_9MICO</name>
<keyword evidence="2" id="KW-0274">FAD</keyword>
<dbReference type="PRINTS" id="PR00420">
    <property type="entry name" value="RNGMNOXGNASE"/>
</dbReference>
<comment type="caution">
    <text evidence="4">The sequence shown here is derived from an EMBL/GenBank/DDBJ whole genome shotgun (WGS) entry which is preliminary data.</text>
</comment>
<dbReference type="Gene3D" id="3.50.50.60">
    <property type="entry name" value="FAD/NAD(P)-binding domain"/>
    <property type="match status" value="1"/>
</dbReference>
<dbReference type="GO" id="GO:0018659">
    <property type="term" value="F:4-hydroxybenzoate 3-monooxygenase activity"/>
    <property type="evidence" value="ECO:0007669"/>
    <property type="project" value="UniProtKB-EC"/>
</dbReference>
<dbReference type="OrthoDB" id="9791689at2"/>
<dbReference type="AlphaFoldDB" id="A0A7J9UVR9"/>
<dbReference type="NCBIfam" id="NF006091">
    <property type="entry name" value="PRK08243.1"/>
    <property type="match status" value="1"/>
</dbReference>
<dbReference type="PANTHER" id="PTHR43004">
    <property type="entry name" value="TRK SYSTEM POTASSIUM UPTAKE PROTEIN"/>
    <property type="match status" value="1"/>
</dbReference>
<dbReference type="SUPFAM" id="SSF51905">
    <property type="entry name" value="FAD/NAD(P)-binding domain"/>
    <property type="match status" value="1"/>
</dbReference>
<dbReference type="InterPro" id="IPR036188">
    <property type="entry name" value="FAD/NAD-bd_sf"/>
</dbReference>
<dbReference type="PANTHER" id="PTHR43004:SF3">
    <property type="entry name" value="P-HYDROXYBENZOATE HYDROXYLASE"/>
    <property type="match status" value="1"/>
</dbReference>
<keyword evidence="4" id="KW-0560">Oxidoreductase</keyword>
<protein>
    <submittedName>
        <fullName evidence="4">4-hydroxybenzoate 3-monooxygenase</fullName>
        <ecNumber evidence="4">1.14.13.2</ecNumber>
    </submittedName>
</protein>
<organism evidence="4 5">
    <name type="scientific">Georgenia ruanii</name>
    <dbReference type="NCBI Taxonomy" id="348442"/>
    <lineage>
        <taxon>Bacteria</taxon>
        <taxon>Bacillati</taxon>
        <taxon>Actinomycetota</taxon>
        <taxon>Actinomycetes</taxon>
        <taxon>Micrococcales</taxon>
        <taxon>Bogoriellaceae</taxon>
        <taxon>Georgenia</taxon>
    </lineage>
</organism>
<dbReference type="InterPro" id="IPR050641">
    <property type="entry name" value="RIFMO-like"/>
</dbReference>
<keyword evidence="5" id="KW-1185">Reference proteome</keyword>
<keyword evidence="4" id="KW-0503">Monooxygenase</keyword>
<dbReference type="Pfam" id="PF01494">
    <property type="entry name" value="FAD_binding_3"/>
    <property type="match status" value="1"/>
</dbReference>
<dbReference type="Gene3D" id="3.30.9.10">
    <property type="entry name" value="D-Amino Acid Oxidase, subunit A, domain 2"/>
    <property type="match status" value="1"/>
</dbReference>
<dbReference type="InterPro" id="IPR002938">
    <property type="entry name" value="FAD-bd"/>
</dbReference>
<proteinExistence type="predicted"/>
<dbReference type="RefSeq" id="WP_152231382.1">
    <property type="nucleotide sequence ID" value="NZ_BAAAOT010000005.1"/>
</dbReference>
<dbReference type="GO" id="GO:0071949">
    <property type="term" value="F:FAD binding"/>
    <property type="evidence" value="ECO:0007669"/>
    <property type="project" value="InterPro"/>
</dbReference>
<evidence type="ECO:0000256" key="2">
    <source>
        <dbReference type="ARBA" id="ARBA00022827"/>
    </source>
</evidence>
<dbReference type="Proteomes" id="UP000429644">
    <property type="component" value="Unassembled WGS sequence"/>
</dbReference>
<keyword evidence="1" id="KW-0285">Flavoprotein</keyword>
<dbReference type="SUPFAM" id="SSF54373">
    <property type="entry name" value="FAD-linked reductases, C-terminal domain"/>
    <property type="match status" value="1"/>
</dbReference>
<evidence type="ECO:0000313" key="4">
    <source>
        <dbReference type="EMBL" id="MPV88711.1"/>
    </source>
</evidence>
<feature type="domain" description="FAD-binding" evidence="3">
    <location>
        <begin position="9"/>
        <end position="348"/>
    </location>
</feature>
<dbReference type="EMBL" id="WHPD01001841">
    <property type="protein sequence ID" value="MPV88711.1"/>
    <property type="molecule type" value="Genomic_DNA"/>
</dbReference>
<reference evidence="4 5" key="1">
    <citation type="submission" date="2019-10" db="EMBL/GenBank/DDBJ databases">
        <title>Georgenia wutianyii sp. nov. and Georgenia yuyongxinii sp. nov. isolated from plateau pika (Ochotona curzoniae) in the Qinghai-Tibet plateau of China.</title>
        <authorList>
            <person name="Tian Z."/>
        </authorList>
    </citation>
    <scope>NUCLEOTIDE SEQUENCE [LARGE SCALE GENOMIC DNA]</scope>
    <source>
        <strain evidence="4 5">JCM 15130</strain>
    </source>
</reference>
<evidence type="ECO:0000259" key="3">
    <source>
        <dbReference type="Pfam" id="PF01494"/>
    </source>
</evidence>
<dbReference type="EC" id="1.14.13.2" evidence="4"/>
<accession>A0A7J9UVR9</accession>
<gene>
    <name evidence="4" type="ORF">GB882_08530</name>
</gene>
<evidence type="ECO:0000256" key="1">
    <source>
        <dbReference type="ARBA" id="ARBA00022630"/>
    </source>
</evidence>
<evidence type="ECO:0000313" key="5">
    <source>
        <dbReference type="Proteomes" id="UP000429644"/>
    </source>
</evidence>